<dbReference type="InterPro" id="IPR045864">
    <property type="entry name" value="aa-tRNA-synth_II/BPL/LPL"/>
</dbReference>
<evidence type="ECO:0000256" key="4">
    <source>
        <dbReference type="ARBA" id="ARBA00047846"/>
    </source>
</evidence>
<organism evidence="6 7">
    <name type="scientific">Sulfitobacter alexandrii</name>
    <dbReference type="NCBI Taxonomy" id="1917485"/>
    <lineage>
        <taxon>Bacteria</taxon>
        <taxon>Pseudomonadati</taxon>
        <taxon>Pseudomonadota</taxon>
        <taxon>Alphaproteobacteria</taxon>
        <taxon>Rhodobacterales</taxon>
        <taxon>Roseobacteraceae</taxon>
        <taxon>Sulfitobacter</taxon>
    </lineage>
</organism>
<accession>A0A1J0WG75</accession>
<dbReference type="AlphaFoldDB" id="A0A1J0WG75"/>
<dbReference type="EMBL" id="CP018076">
    <property type="protein sequence ID" value="APE43134.1"/>
    <property type="molecule type" value="Genomic_DNA"/>
</dbReference>
<name>A0A1J0WG75_9RHOB</name>
<protein>
    <recommendedName>
        <fullName evidence="3">biotin--[biotin carboxyl-carrier protein] ligase</fullName>
        <ecNumber evidence="3">6.3.4.15</ecNumber>
    </recommendedName>
</protein>
<evidence type="ECO:0000256" key="2">
    <source>
        <dbReference type="ARBA" id="ARBA00023267"/>
    </source>
</evidence>
<dbReference type="PROSITE" id="PS51733">
    <property type="entry name" value="BPL_LPL_CATALYTIC"/>
    <property type="match status" value="1"/>
</dbReference>
<dbReference type="Pfam" id="PF02237">
    <property type="entry name" value="BPL_C"/>
    <property type="match status" value="1"/>
</dbReference>
<dbReference type="SUPFAM" id="SSF55681">
    <property type="entry name" value="Class II aaRS and biotin synthetases"/>
    <property type="match status" value="1"/>
</dbReference>
<dbReference type="InterPro" id="IPR003142">
    <property type="entry name" value="BPL_C"/>
</dbReference>
<dbReference type="Proteomes" id="UP000181897">
    <property type="component" value="Chromosome"/>
</dbReference>
<dbReference type="PANTHER" id="PTHR12835:SF5">
    <property type="entry name" value="BIOTIN--PROTEIN LIGASE"/>
    <property type="match status" value="1"/>
</dbReference>
<dbReference type="GO" id="GO:0005737">
    <property type="term" value="C:cytoplasm"/>
    <property type="evidence" value="ECO:0007669"/>
    <property type="project" value="TreeGrafter"/>
</dbReference>
<dbReference type="RefSeq" id="WP_071971439.1">
    <property type="nucleotide sequence ID" value="NZ_CP018076.1"/>
</dbReference>
<dbReference type="Gene3D" id="2.30.30.100">
    <property type="match status" value="1"/>
</dbReference>
<dbReference type="NCBIfam" id="TIGR00121">
    <property type="entry name" value="birA_ligase"/>
    <property type="match status" value="1"/>
</dbReference>
<dbReference type="KEGG" id="suam:BOO69_06690"/>
<dbReference type="CDD" id="cd16442">
    <property type="entry name" value="BPL"/>
    <property type="match status" value="1"/>
</dbReference>
<sequence>MAWPDGYNRHVLDSVDSTLAEAARRLSAGASAEWILALEQTAARGRRGRSWSTPRGNFAATLILPCSEPPARAALRSFVSSLALYRAFEEVTGLPGSFALKWPNDVLLNGGKVAGILLEASGSTLLIGIGVNLANAPAAAEVEAGAVTPVSIAAELGIDVAPEVFLDVLASEYAVLEDRFSTYGFEPIRTAWMAHAARRGEVIRARTARHETRGVFEDVDDQGNLILGTEAGRVPIAAADVFF</sequence>
<evidence type="ECO:0000313" key="7">
    <source>
        <dbReference type="Proteomes" id="UP000181897"/>
    </source>
</evidence>
<keyword evidence="1 6" id="KW-0436">Ligase</keyword>
<evidence type="ECO:0000313" key="6">
    <source>
        <dbReference type="EMBL" id="APE43134.1"/>
    </source>
</evidence>
<dbReference type="InterPro" id="IPR004143">
    <property type="entry name" value="BPL_LPL_catalytic"/>
</dbReference>
<dbReference type="Pfam" id="PF03099">
    <property type="entry name" value="BPL_LplA_LipB"/>
    <property type="match status" value="1"/>
</dbReference>
<evidence type="ECO:0000256" key="3">
    <source>
        <dbReference type="ARBA" id="ARBA00024227"/>
    </source>
</evidence>
<dbReference type="PANTHER" id="PTHR12835">
    <property type="entry name" value="BIOTIN PROTEIN LIGASE"/>
    <property type="match status" value="1"/>
</dbReference>
<keyword evidence="2" id="KW-0092">Biotin</keyword>
<comment type="catalytic activity">
    <reaction evidence="4">
        <text>biotin + L-lysyl-[protein] + ATP = N(6)-biotinyl-L-lysyl-[protein] + AMP + diphosphate + H(+)</text>
        <dbReference type="Rhea" id="RHEA:11756"/>
        <dbReference type="Rhea" id="RHEA-COMP:9752"/>
        <dbReference type="Rhea" id="RHEA-COMP:10505"/>
        <dbReference type="ChEBI" id="CHEBI:15378"/>
        <dbReference type="ChEBI" id="CHEBI:29969"/>
        <dbReference type="ChEBI" id="CHEBI:30616"/>
        <dbReference type="ChEBI" id="CHEBI:33019"/>
        <dbReference type="ChEBI" id="CHEBI:57586"/>
        <dbReference type="ChEBI" id="CHEBI:83144"/>
        <dbReference type="ChEBI" id="CHEBI:456215"/>
        <dbReference type="EC" id="6.3.4.15"/>
    </reaction>
</comment>
<dbReference type="InterPro" id="IPR004408">
    <property type="entry name" value="Biotin_CoA_COase_ligase"/>
</dbReference>
<dbReference type="EC" id="6.3.4.15" evidence="3"/>
<dbReference type="GO" id="GO:0004077">
    <property type="term" value="F:biotin--[biotin carboxyl-carrier protein] ligase activity"/>
    <property type="evidence" value="ECO:0007669"/>
    <property type="project" value="UniProtKB-EC"/>
</dbReference>
<reference evidence="6 7" key="1">
    <citation type="submission" date="2016-11" db="EMBL/GenBank/DDBJ databases">
        <title>Complete genome sequence of Sulfitobacter sp. AM1-D1, a toxic bacteria associated with marine dinoflagellate Alexandrium minutum in East China Sea.</title>
        <authorList>
            <person name="Yang Q."/>
            <person name="Zhang X."/>
            <person name="Tian X."/>
        </authorList>
    </citation>
    <scope>NUCLEOTIDE SEQUENCE [LARGE SCALE GENOMIC DNA]</scope>
    <source>
        <strain evidence="6 7">AM1-D1</strain>
    </source>
</reference>
<proteinExistence type="predicted"/>
<evidence type="ECO:0000256" key="1">
    <source>
        <dbReference type="ARBA" id="ARBA00022598"/>
    </source>
</evidence>
<keyword evidence="7" id="KW-1185">Reference proteome</keyword>
<dbReference type="Gene3D" id="3.30.930.10">
    <property type="entry name" value="Bira Bifunctional Protein, Domain 2"/>
    <property type="match status" value="1"/>
</dbReference>
<feature type="domain" description="BPL/LPL catalytic" evidence="5">
    <location>
        <begin position="1"/>
        <end position="181"/>
    </location>
</feature>
<gene>
    <name evidence="6" type="ORF">BOO69_06690</name>
</gene>
<dbReference type="OrthoDB" id="9807064at2"/>
<evidence type="ECO:0000259" key="5">
    <source>
        <dbReference type="PROSITE" id="PS51733"/>
    </source>
</evidence>
<dbReference type="STRING" id="1917485.BOO69_06690"/>